<dbReference type="Gene3D" id="3.40.50.980">
    <property type="match status" value="2"/>
</dbReference>
<dbReference type="RefSeq" id="WP_164200333.1">
    <property type="nucleotide sequence ID" value="NZ_JAAGMP010000293.1"/>
</dbReference>
<dbReference type="NCBIfam" id="TIGR01733">
    <property type="entry name" value="AA-adenyl-dom"/>
    <property type="match status" value="1"/>
</dbReference>
<dbReference type="InterPro" id="IPR023213">
    <property type="entry name" value="CAT-like_dom_sf"/>
</dbReference>
<dbReference type="InterPro" id="IPR001242">
    <property type="entry name" value="Condensation_dom"/>
</dbReference>
<dbReference type="EMBL" id="JAAGMP010000293">
    <property type="protein sequence ID" value="NEC17769.1"/>
    <property type="molecule type" value="Genomic_DNA"/>
</dbReference>
<proteinExistence type="predicted"/>
<dbReference type="InterPro" id="IPR045851">
    <property type="entry name" value="AMP-bd_C_sf"/>
</dbReference>
<feature type="non-terminal residue" evidence="5">
    <location>
        <position position="1"/>
    </location>
</feature>
<evidence type="ECO:0000256" key="2">
    <source>
        <dbReference type="ARBA" id="ARBA00022553"/>
    </source>
</evidence>
<dbReference type="Gene3D" id="2.30.38.10">
    <property type="entry name" value="Luciferase, Domain 3"/>
    <property type="match status" value="1"/>
</dbReference>
<dbReference type="GO" id="GO:0044550">
    <property type="term" value="P:secondary metabolite biosynthetic process"/>
    <property type="evidence" value="ECO:0007669"/>
    <property type="project" value="TreeGrafter"/>
</dbReference>
<dbReference type="InterPro" id="IPR020845">
    <property type="entry name" value="AMP-binding_CS"/>
</dbReference>
<dbReference type="GO" id="GO:0005829">
    <property type="term" value="C:cytosol"/>
    <property type="evidence" value="ECO:0007669"/>
    <property type="project" value="TreeGrafter"/>
</dbReference>
<dbReference type="GO" id="GO:0031177">
    <property type="term" value="F:phosphopantetheine binding"/>
    <property type="evidence" value="ECO:0007669"/>
    <property type="project" value="TreeGrafter"/>
</dbReference>
<dbReference type="InterPro" id="IPR000873">
    <property type="entry name" value="AMP-dep_synth/lig_dom"/>
</dbReference>
<name>A0A7K3RRF2_9ACTN</name>
<gene>
    <name evidence="5" type="ORF">G3I50_05755</name>
</gene>
<dbReference type="SUPFAM" id="SSF56801">
    <property type="entry name" value="Acetyl-CoA synthetase-like"/>
    <property type="match status" value="1"/>
</dbReference>
<reference evidence="5 6" key="1">
    <citation type="submission" date="2020-01" db="EMBL/GenBank/DDBJ databases">
        <title>Insect and environment-associated Actinomycetes.</title>
        <authorList>
            <person name="Currrie C."/>
            <person name="Chevrette M."/>
            <person name="Carlson C."/>
            <person name="Stubbendieck R."/>
            <person name="Wendt-Pienkowski E."/>
        </authorList>
    </citation>
    <scope>NUCLEOTIDE SEQUENCE [LARGE SCALE GENOMIC DNA]</scope>
    <source>
        <strain evidence="5 6">SID7590</strain>
    </source>
</reference>
<dbReference type="PANTHER" id="PTHR45527:SF1">
    <property type="entry name" value="FATTY ACID SYNTHASE"/>
    <property type="match status" value="1"/>
</dbReference>
<evidence type="ECO:0000313" key="6">
    <source>
        <dbReference type="Proteomes" id="UP000469670"/>
    </source>
</evidence>
<dbReference type="Gene3D" id="3.30.300.30">
    <property type="match status" value="1"/>
</dbReference>
<dbReference type="InterPro" id="IPR010071">
    <property type="entry name" value="AA_adenyl_dom"/>
</dbReference>
<keyword evidence="1" id="KW-0596">Phosphopantetheine</keyword>
<sequence>LLVLHHIATDGWSAPVLARDLTEAYAARQAGNAPAWSELPVQYSDYTLWQREVLGSEDDPDSPASRQLAHWKQALAELPEELALPTDRPRPAAASHRGDAVPFHLPAELHAGLARLAGENRASLFMVVQAAWATLLSRLGAGEDIPVGTPIAGRTDEALDDLVGFFVNTLVLRTDLSGNPAFTELVDRVRETSLAAHAHQDVPFERLVEVLNPTRSLARHPLFQTMLMWNNNDDRVAAEAAGGFSGLTAQTLPLGTRAAKYDLTLALKEAYAEDGTAAGLHGHLEFAADLFDRSTAESFVERFTRVLRTVVAAPGTPVADVDVMAPVERERLLSEWNDSGRDVPDATLARLFADRVAVSPEACALVFGDLAYSYGELNARANRLAHWLIEQGAGPERLVAVVLPRSPDLLVALLAVLKSGAGYVPVDPEFPEERIAHILEDAAPVLTLTGELLGGLDLSAYGFKDPAPAGVSGGNTAYVIYTSGSTGRPKGVSVSQGALVNFLTAMQDRFALTGGDRFVAVTTVGFDIAGLELFLPLLHGARVVLAPRDVVRDPVALVSLVRACGATLMQATPSLWQAMSEAGGVPEGLRVLVGGEALPASLARALAGGGRAVTNLYGPTETTIWSTAAEVTASGDVTIGGPIANTRLYVLDSGLRPVPVGVAGELYIAGAGLARGYHRRSGLSAERFVADPYGAAGTRMYRTGDLVRRTSAGDLEYIGRTDFQVKVRGFRIELGEIENAVLGHPDVGRAAVVVREDAPGDKRIVAYV</sequence>
<dbReference type="PANTHER" id="PTHR45527">
    <property type="entry name" value="NONRIBOSOMAL PEPTIDE SYNTHETASE"/>
    <property type="match status" value="1"/>
</dbReference>
<dbReference type="GO" id="GO:0043041">
    <property type="term" value="P:amino acid activation for nonribosomal peptide biosynthetic process"/>
    <property type="evidence" value="ECO:0007669"/>
    <property type="project" value="TreeGrafter"/>
</dbReference>
<dbReference type="FunFam" id="2.30.38.10:FF:000001">
    <property type="entry name" value="Non-ribosomal peptide synthetase PvdI"/>
    <property type="match status" value="1"/>
</dbReference>
<dbReference type="Gene3D" id="3.30.559.30">
    <property type="entry name" value="Nonribosomal peptide synthetase, condensation domain"/>
    <property type="match status" value="1"/>
</dbReference>
<dbReference type="Gene3D" id="3.30.559.10">
    <property type="entry name" value="Chloramphenicol acetyltransferase-like domain"/>
    <property type="match status" value="1"/>
</dbReference>
<feature type="non-terminal residue" evidence="5">
    <location>
        <position position="768"/>
    </location>
</feature>
<dbReference type="Pfam" id="PF00501">
    <property type="entry name" value="AMP-binding"/>
    <property type="match status" value="1"/>
</dbReference>
<dbReference type="FunFam" id="3.40.50.12780:FF:000012">
    <property type="entry name" value="Non-ribosomal peptide synthetase"/>
    <property type="match status" value="1"/>
</dbReference>
<dbReference type="AlphaFoldDB" id="A0A7K3RRF2"/>
<dbReference type="Proteomes" id="UP000469670">
    <property type="component" value="Unassembled WGS sequence"/>
</dbReference>
<evidence type="ECO:0000259" key="3">
    <source>
        <dbReference type="Pfam" id="PF00501"/>
    </source>
</evidence>
<dbReference type="GO" id="GO:0003824">
    <property type="term" value="F:catalytic activity"/>
    <property type="evidence" value="ECO:0007669"/>
    <property type="project" value="InterPro"/>
</dbReference>
<evidence type="ECO:0000313" key="5">
    <source>
        <dbReference type="EMBL" id="NEC17769.1"/>
    </source>
</evidence>
<dbReference type="GO" id="GO:0008610">
    <property type="term" value="P:lipid biosynthetic process"/>
    <property type="evidence" value="ECO:0007669"/>
    <property type="project" value="UniProtKB-ARBA"/>
</dbReference>
<protein>
    <submittedName>
        <fullName evidence="5">Amino acid adenylation domain-containing protein</fullName>
    </submittedName>
</protein>
<dbReference type="Pfam" id="PF00668">
    <property type="entry name" value="Condensation"/>
    <property type="match status" value="1"/>
</dbReference>
<organism evidence="5 6">
    <name type="scientific">Streptomyces parvus</name>
    <dbReference type="NCBI Taxonomy" id="66428"/>
    <lineage>
        <taxon>Bacteria</taxon>
        <taxon>Bacillati</taxon>
        <taxon>Actinomycetota</taxon>
        <taxon>Actinomycetes</taxon>
        <taxon>Kitasatosporales</taxon>
        <taxon>Streptomycetaceae</taxon>
        <taxon>Streptomyces</taxon>
    </lineage>
</organism>
<dbReference type="SUPFAM" id="SSF52777">
    <property type="entry name" value="CoA-dependent acyltransferases"/>
    <property type="match status" value="2"/>
</dbReference>
<evidence type="ECO:0000259" key="4">
    <source>
        <dbReference type="Pfam" id="PF00668"/>
    </source>
</evidence>
<dbReference type="PROSITE" id="PS00455">
    <property type="entry name" value="AMP_BINDING"/>
    <property type="match status" value="1"/>
</dbReference>
<dbReference type="CDD" id="cd19540">
    <property type="entry name" value="LCL_NRPS-like"/>
    <property type="match status" value="1"/>
</dbReference>
<comment type="caution">
    <text evidence="5">The sequence shown here is derived from an EMBL/GenBank/DDBJ whole genome shotgun (WGS) entry which is preliminary data.</text>
</comment>
<feature type="domain" description="AMP-dependent synthetase/ligase" evidence="3">
    <location>
        <begin position="352"/>
        <end position="678"/>
    </location>
</feature>
<accession>A0A7K3RRF2</accession>
<keyword evidence="2" id="KW-0597">Phosphoprotein</keyword>
<evidence type="ECO:0000256" key="1">
    <source>
        <dbReference type="ARBA" id="ARBA00022450"/>
    </source>
</evidence>
<feature type="domain" description="Condensation" evidence="4">
    <location>
        <begin position="2"/>
        <end position="333"/>
    </location>
</feature>